<dbReference type="EMBL" id="LAZR01002516">
    <property type="protein sequence ID" value="KKN29027.1"/>
    <property type="molecule type" value="Genomic_DNA"/>
</dbReference>
<feature type="transmembrane region" description="Helical" evidence="1">
    <location>
        <begin position="225"/>
        <end position="242"/>
    </location>
</feature>
<feature type="transmembrane region" description="Helical" evidence="1">
    <location>
        <begin position="374"/>
        <end position="398"/>
    </location>
</feature>
<name>A0A0F9PWC7_9ZZZZ</name>
<feature type="transmembrane region" description="Helical" evidence="1">
    <location>
        <begin position="163"/>
        <end position="188"/>
    </location>
</feature>
<comment type="caution">
    <text evidence="2">The sequence shown here is derived from an EMBL/GenBank/DDBJ whole genome shotgun (WGS) entry which is preliminary data.</text>
</comment>
<evidence type="ECO:0008006" key="3">
    <source>
        <dbReference type="Google" id="ProtNLM"/>
    </source>
</evidence>
<accession>A0A0F9PWC7</accession>
<keyword evidence="1" id="KW-1133">Transmembrane helix</keyword>
<feature type="transmembrane region" description="Helical" evidence="1">
    <location>
        <begin position="321"/>
        <end position="346"/>
    </location>
</feature>
<evidence type="ECO:0000313" key="2">
    <source>
        <dbReference type="EMBL" id="KKN29027.1"/>
    </source>
</evidence>
<keyword evidence="1" id="KW-0812">Transmembrane</keyword>
<protein>
    <recommendedName>
        <fullName evidence="3">Peptidase M50 domain-containing protein</fullName>
    </recommendedName>
</protein>
<keyword evidence="1" id="KW-0472">Membrane</keyword>
<feature type="transmembrane region" description="Helical" evidence="1">
    <location>
        <begin position="248"/>
        <end position="265"/>
    </location>
</feature>
<feature type="transmembrane region" description="Helical" evidence="1">
    <location>
        <begin position="125"/>
        <end position="143"/>
    </location>
</feature>
<reference evidence="2" key="1">
    <citation type="journal article" date="2015" name="Nature">
        <title>Complex archaea that bridge the gap between prokaryotes and eukaryotes.</title>
        <authorList>
            <person name="Spang A."/>
            <person name="Saw J.H."/>
            <person name="Jorgensen S.L."/>
            <person name="Zaremba-Niedzwiedzka K."/>
            <person name="Martijn J."/>
            <person name="Lind A.E."/>
            <person name="van Eijk R."/>
            <person name="Schleper C."/>
            <person name="Guy L."/>
            <person name="Ettema T.J."/>
        </authorList>
    </citation>
    <scope>NUCLEOTIDE SEQUENCE</scope>
</reference>
<sequence>MNYKVKPYEIKHLDTAEEDSYYLLRLEDSGRQFKITEELKKVVPLLDGTRDISQIVKDLELKEKIKTNKKEIEDLIKDHLKPLGIFEGLNARKVDRMKMWFHINLIKGERLEFISKPFTFFFNKYILISLLSVFLAINTYLYFSKQLLFEGGSLDTKQIHFPLLVTMLIAMMLIHEFGHVVASFNFGLKPRFLGLGIYMFQPIIFTDTSDAWELKRGQRVVSDMAGIYFQLILGAVLSAWMLFFGVNLTLLIVSVINIAAIVLNLDPFLRSDGYWAVTDYIGINNAHEKTFSYVKNLMFRKILRKETNFQMPKLKPAARKFFIGYSFLYTFSIAFFTSLGVLYLFAVLKSSALNKNIDLMKSAYSQGNFADLGAAFTGLVIGQLVPLLFLGLIIIRIVKYMIKTIKKR</sequence>
<proteinExistence type="predicted"/>
<gene>
    <name evidence="2" type="ORF">LCGC14_0848280</name>
</gene>
<organism evidence="2">
    <name type="scientific">marine sediment metagenome</name>
    <dbReference type="NCBI Taxonomy" id="412755"/>
    <lineage>
        <taxon>unclassified sequences</taxon>
        <taxon>metagenomes</taxon>
        <taxon>ecological metagenomes</taxon>
    </lineage>
</organism>
<evidence type="ECO:0000256" key="1">
    <source>
        <dbReference type="SAM" id="Phobius"/>
    </source>
</evidence>
<dbReference type="AlphaFoldDB" id="A0A0F9PWC7"/>